<name>A0A438GYR2_VITVI</name>
<reference evidence="1 2" key="1">
    <citation type="journal article" date="2018" name="PLoS Genet.">
        <title>Population sequencing reveals clonal diversity and ancestral inbreeding in the grapevine cultivar Chardonnay.</title>
        <authorList>
            <person name="Roach M.J."/>
            <person name="Johnson D.L."/>
            <person name="Bohlmann J."/>
            <person name="van Vuuren H.J."/>
            <person name="Jones S.J."/>
            <person name="Pretorius I.S."/>
            <person name="Schmidt S.A."/>
            <person name="Borneman A.R."/>
        </authorList>
    </citation>
    <scope>NUCLEOTIDE SEQUENCE [LARGE SCALE GENOMIC DNA]</scope>
    <source>
        <strain evidence="2">cv. Chardonnay</strain>
        <tissue evidence="1">Leaf</tissue>
    </source>
</reference>
<evidence type="ECO:0000313" key="1">
    <source>
        <dbReference type="EMBL" id="RVW77323.1"/>
    </source>
</evidence>
<evidence type="ECO:0000313" key="2">
    <source>
        <dbReference type="Proteomes" id="UP000288805"/>
    </source>
</evidence>
<protein>
    <submittedName>
        <fullName evidence="1">Uncharacterized protein</fullName>
    </submittedName>
</protein>
<comment type="caution">
    <text evidence="1">The sequence shown here is derived from an EMBL/GenBank/DDBJ whole genome shotgun (WGS) entry which is preliminary data.</text>
</comment>
<organism evidence="1 2">
    <name type="scientific">Vitis vinifera</name>
    <name type="common">Grape</name>
    <dbReference type="NCBI Taxonomy" id="29760"/>
    <lineage>
        <taxon>Eukaryota</taxon>
        <taxon>Viridiplantae</taxon>
        <taxon>Streptophyta</taxon>
        <taxon>Embryophyta</taxon>
        <taxon>Tracheophyta</taxon>
        <taxon>Spermatophyta</taxon>
        <taxon>Magnoliopsida</taxon>
        <taxon>eudicotyledons</taxon>
        <taxon>Gunneridae</taxon>
        <taxon>Pentapetalae</taxon>
        <taxon>rosids</taxon>
        <taxon>Vitales</taxon>
        <taxon>Vitaceae</taxon>
        <taxon>Viteae</taxon>
        <taxon>Vitis</taxon>
    </lineage>
</organism>
<dbReference type="AlphaFoldDB" id="A0A438GYR2"/>
<proteinExistence type="predicted"/>
<accession>A0A438GYR2</accession>
<sequence length="120" mass="13466">MENPRELIVGPTKQWPTRSEERVSLLKDASTFVHDNGNAQVVETTLKWWKQLLSGGNNAQALEPLKHLSNAQVPEELAAKERAEPGFCPRVKDFWLDAVAMDASSFLERDIQGLDLEPLV</sequence>
<dbReference type="Proteomes" id="UP000288805">
    <property type="component" value="Unassembled WGS sequence"/>
</dbReference>
<gene>
    <name evidence="1" type="ORF">CK203_043673</name>
</gene>
<dbReference type="EMBL" id="QGNW01000314">
    <property type="protein sequence ID" value="RVW77323.1"/>
    <property type="molecule type" value="Genomic_DNA"/>
</dbReference>